<feature type="domain" description="T6SS Transcription factor RovC-like DNA binding" evidence="1">
    <location>
        <begin position="167"/>
        <end position="257"/>
    </location>
</feature>
<sequence>MRPEDRQAADWREAAAYAPLLAADRSILAWEWLRRDPGYRAAADRALGQETQAAQDSRTDAGEWGLHAFEPAEIAAPAARPVWRSGFHPYVLEADALPTGDARNAFELARVAGMSTIVVESGQEHLLVSDGLRAVRLDLLSGSVRRGPVRLHYRLAGLASAERPLLTLRRLLALWRAGRFSAQLHPVEARAARFVLMLRAHDALAAGATQREIAAVLLSGEAGEARWRVRAPTVRSQVQRLVRSARFMAAGGYLALLGGEDPLAGLGGVPEAIPAVDKTNR</sequence>
<gene>
    <name evidence="3" type="ORF">RQX22_12975</name>
</gene>
<proteinExistence type="predicted"/>
<dbReference type="InterPro" id="IPR045465">
    <property type="entry name" value="Trans_reg_dom"/>
</dbReference>
<dbReference type="InterPro" id="IPR018754">
    <property type="entry name" value="RovC-like_DNA-bd"/>
</dbReference>
<dbReference type="EMBL" id="JAVUPU010000006">
    <property type="protein sequence ID" value="MDT9599867.1"/>
    <property type="molecule type" value="Genomic_DNA"/>
</dbReference>
<evidence type="ECO:0000313" key="3">
    <source>
        <dbReference type="EMBL" id="MDT9599867.1"/>
    </source>
</evidence>
<evidence type="ECO:0000259" key="1">
    <source>
        <dbReference type="Pfam" id="PF10074"/>
    </source>
</evidence>
<evidence type="ECO:0000313" key="4">
    <source>
        <dbReference type="Proteomes" id="UP001259572"/>
    </source>
</evidence>
<feature type="domain" description="Transcriptional regulator-like" evidence="2">
    <location>
        <begin position="10"/>
        <end position="67"/>
    </location>
</feature>
<dbReference type="Pfam" id="PF20109">
    <property type="entry name" value="Trans_reg_dom"/>
    <property type="match status" value="1"/>
</dbReference>
<reference evidence="3 4" key="1">
    <citation type="submission" date="2023-05" db="EMBL/GenBank/DDBJ databases">
        <authorList>
            <person name="Guo Y."/>
        </authorList>
    </citation>
    <scope>NUCLEOTIDE SEQUENCE [LARGE SCALE GENOMIC DNA]</scope>
    <source>
        <strain evidence="3 4">GR2756</strain>
    </source>
</reference>
<evidence type="ECO:0000259" key="2">
    <source>
        <dbReference type="Pfam" id="PF20109"/>
    </source>
</evidence>
<protein>
    <submittedName>
        <fullName evidence="3">DUF2285 domain-containing protein</fullName>
    </submittedName>
</protein>
<dbReference type="Proteomes" id="UP001259572">
    <property type="component" value="Unassembled WGS sequence"/>
</dbReference>
<dbReference type="RefSeq" id="WP_315726964.1">
    <property type="nucleotide sequence ID" value="NZ_JAVUPU010000006.1"/>
</dbReference>
<accession>A0ABU3Q986</accession>
<keyword evidence="4" id="KW-1185">Reference proteome</keyword>
<dbReference type="Pfam" id="PF10074">
    <property type="entry name" value="RovC_DNA-bd"/>
    <property type="match status" value="1"/>
</dbReference>
<organism evidence="3 4">
    <name type="scientific">Sphingosinicella rhizophila</name>
    <dbReference type="NCBI Taxonomy" id="3050082"/>
    <lineage>
        <taxon>Bacteria</taxon>
        <taxon>Pseudomonadati</taxon>
        <taxon>Pseudomonadota</taxon>
        <taxon>Alphaproteobacteria</taxon>
        <taxon>Sphingomonadales</taxon>
        <taxon>Sphingosinicellaceae</taxon>
        <taxon>Sphingosinicella</taxon>
    </lineage>
</organism>
<name>A0ABU3Q986_9SPHN</name>
<comment type="caution">
    <text evidence="3">The sequence shown here is derived from an EMBL/GenBank/DDBJ whole genome shotgun (WGS) entry which is preliminary data.</text>
</comment>